<feature type="transmembrane region" description="Helical" evidence="8">
    <location>
        <begin position="288"/>
        <end position="305"/>
    </location>
</feature>
<comment type="similarity">
    <text evidence="2 8">Belongs to the ammonia transporter channel (TC 1.A.11.2) family.</text>
</comment>
<reference evidence="12" key="1">
    <citation type="submission" date="2019-07" db="EMBL/GenBank/DDBJ databases">
        <title>Shewanella sp. YLB-08 draft genomic sequence.</title>
        <authorList>
            <person name="Yu L."/>
        </authorList>
    </citation>
    <scope>NUCLEOTIDE SEQUENCE [LARGE SCALE GENOMIC DNA]</scope>
    <source>
        <strain evidence="12">JCM 20706</strain>
    </source>
</reference>
<evidence type="ECO:0000256" key="5">
    <source>
        <dbReference type="ARBA" id="ARBA00022989"/>
    </source>
</evidence>
<evidence type="ECO:0000313" key="11">
    <source>
        <dbReference type="EMBL" id="TRY13438.1"/>
    </source>
</evidence>
<dbReference type="GO" id="GO:0005886">
    <property type="term" value="C:plasma membrane"/>
    <property type="evidence" value="ECO:0007669"/>
    <property type="project" value="UniProtKB-SubCell"/>
</dbReference>
<evidence type="ECO:0000256" key="1">
    <source>
        <dbReference type="ARBA" id="ARBA00004141"/>
    </source>
</evidence>
<name>A0A553JLW0_SHEHA</name>
<feature type="transmembrane region" description="Helical" evidence="8">
    <location>
        <begin position="164"/>
        <end position="186"/>
    </location>
</feature>
<feature type="transmembrane region" description="Helical" evidence="8">
    <location>
        <begin position="317"/>
        <end position="335"/>
    </location>
</feature>
<comment type="caution">
    <text evidence="8">Lacks conserved residue(s) required for the propagation of feature annotation.</text>
</comment>
<dbReference type="Gene3D" id="1.10.3430.10">
    <property type="entry name" value="Ammonium transporter AmtB like domains"/>
    <property type="match status" value="1"/>
</dbReference>
<keyword evidence="6 8" id="KW-0472">Membrane</keyword>
<dbReference type="InterPro" id="IPR024041">
    <property type="entry name" value="NH4_transpt_AmtB-like_dom"/>
</dbReference>
<comment type="subcellular location">
    <subcellularLocation>
        <location evidence="8">Cell membrane</location>
        <topology evidence="8">Multi-pass membrane protein</topology>
    </subcellularLocation>
    <subcellularLocation>
        <location evidence="1">Membrane</location>
        <topology evidence="1">Multi-pass membrane protein</topology>
    </subcellularLocation>
</comment>
<feature type="domain" description="Ammonium transporter AmtB-like" evidence="10">
    <location>
        <begin position="10"/>
        <end position="402"/>
    </location>
</feature>
<evidence type="ECO:0000256" key="6">
    <source>
        <dbReference type="ARBA" id="ARBA00023136"/>
    </source>
</evidence>
<dbReference type="EMBL" id="VKGK01000019">
    <property type="protein sequence ID" value="TRY13438.1"/>
    <property type="molecule type" value="Genomic_DNA"/>
</dbReference>
<evidence type="ECO:0000259" key="10">
    <source>
        <dbReference type="Pfam" id="PF00909"/>
    </source>
</evidence>
<evidence type="ECO:0000256" key="4">
    <source>
        <dbReference type="ARBA" id="ARBA00022692"/>
    </source>
</evidence>
<feature type="transmembrane region" description="Helical" evidence="8">
    <location>
        <begin position="231"/>
        <end position="252"/>
    </location>
</feature>
<dbReference type="RefSeq" id="WP_144041094.1">
    <property type="nucleotide sequence ID" value="NZ_BMPL01000017.1"/>
</dbReference>
<dbReference type="InterPro" id="IPR018047">
    <property type="entry name" value="Ammonium_transpt_CS"/>
</dbReference>
<dbReference type="GO" id="GO:0008519">
    <property type="term" value="F:ammonium channel activity"/>
    <property type="evidence" value="ECO:0007669"/>
    <property type="project" value="InterPro"/>
</dbReference>
<dbReference type="Proteomes" id="UP000318126">
    <property type="component" value="Unassembled WGS sequence"/>
</dbReference>
<dbReference type="PROSITE" id="PS01219">
    <property type="entry name" value="AMMONIUM_TRANSP"/>
    <property type="match status" value="1"/>
</dbReference>
<keyword evidence="7 8" id="KW-0924">Ammonia transport</keyword>
<evidence type="ECO:0000256" key="2">
    <source>
        <dbReference type="ARBA" id="ARBA00005887"/>
    </source>
</evidence>
<gene>
    <name evidence="11" type="ORF">FN961_15525</name>
</gene>
<accession>A0A553JLW0</accession>
<feature type="transmembrane region" description="Helical" evidence="8">
    <location>
        <begin position="264"/>
        <end position="282"/>
    </location>
</feature>
<proteinExistence type="inferred from homology"/>
<dbReference type="PANTHER" id="PTHR43029">
    <property type="entry name" value="AMMONIUM TRANSPORTER MEP2"/>
    <property type="match status" value="1"/>
</dbReference>
<evidence type="ECO:0000313" key="12">
    <source>
        <dbReference type="Proteomes" id="UP000318126"/>
    </source>
</evidence>
<feature type="transmembrane region" description="Helical" evidence="8">
    <location>
        <begin position="198"/>
        <end position="219"/>
    </location>
</feature>
<dbReference type="OrthoDB" id="9816034at2"/>
<keyword evidence="3 8" id="KW-0813">Transport</keyword>
<feature type="transmembrane region" description="Helical" evidence="8">
    <location>
        <begin position="98"/>
        <end position="118"/>
    </location>
</feature>
<dbReference type="InterPro" id="IPR001905">
    <property type="entry name" value="Ammonium_transpt"/>
</dbReference>
<keyword evidence="4 8" id="KW-0812">Transmembrane</keyword>
<dbReference type="AlphaFoldDB" id="A0A553JLW0"/>
<feature type="region of interest" description="Disordered" evidence="9">
    <location>
        <begin position="403"/>
        <end position="423"/>
    </location>
</feature>
<dbReference type="SUPFAM" id="SSF111352">
    <property type="entry name" value="Ammonium transporter"/>
    <property type="match status" value="1"/>
</dbReference>
<evidence type="ECO:0000256" key="9">
    <source>
        <dbReference type="SAM" id="MobiDB-lite"/>
    </source>
</evidence>
<feature type="transmembrane region" description="Helical" evidence="8">
    <location>
        <begin position="347"/>
        <end position="366"/>
    </location>
</feature>
<dbReference type="PANTHER" id="PTHR43029:SF10">
    <property type="entry name" value="AMMONIUM TRANSPORTER MEP2"/>
    <property type="match status" value="1"/>
</dbReference>
<dbReference type="NCBIfam" id="TIGR00836">
    <property type="entry name" value="amt"/>
    <property type="match status" value="1"/>
</dbReference>
<dbReference type="Pfam" id="PF00909">
    <property type="entry name" value="Ammonium_transp"/>
    <property type="match status" value="1"/>
</dbReference>
<evidence type="ECO:0000256" key="7">
    <source>
        <dbReference type="ARBA" id="ARBA00023177"/>
    </source>
</evidence>
<dbReference type="InterPro" id="IPR029020">
    <property type="entry name" value="Ammonium/urea_transptr"/>
</dbReference>
<organism evidence="11 12">
    <name type="scientific">Shewanella hanedai</name>
    <name type="common">Alteromonas hanedai</name>
    <dbReference type="NCBI Taxonomy" id="25"/>
    <lineage>
        <taxon>Bacteria</taxon>
        <taxon>Pseudomonadati</taxon>
        <taxon>Pseudomonadota</taxon>
        <taxon>Gammaproteobacteria</taxon>
        <taxon>Alteromonadales</taxon>
        <taxon>Shewanellaceae</taxon>
        <taxon>Shewanella</taxon>
    </lineage>
</organism>
<protein>
    <recommendedName>
        <fullName evidence="8">Ammonium transporter</fullName>
    </recommendedName>
</protein>
<keyword evidence="5 8" id="KW-1133">Transmembrane helix</keyword>
<keyword evidence="12" id="KW-1185">Reference proteome</keyword>
<feature type="transmembrane region" description="Helical" evidence="8">
    <location>
        <begin position="130"/>
        <end position="152"/>
    </location>
</feature>
<evidence type="ECO:0000256" key="3">
    <source>
        <dbReference type="ARBA" id="ARBA00022448"/>
    </source>
</evidence>
<evidence type="ECO:0000256" key="8">
    <source>
        <dbReference type="RuleBase" id="RU362002"/>
    </source>
</evidence>
<comment type="caution">
    <text evidence="11">The sequence shown here is derived from an EMBL/GenBank/DDBJ whole genome shotgun (WGS) entry which is preliminary data.</text>
</comment>
<sequence length="423" mass="45720">MVMINTGDTAFLLLCTALVLLMTPGLALFYGGMVNEKNMLTIMMQNFICMGVIAILWVFGGFSLAFGSDVGGVIGSLTEFMGFYHIGAEPNDTYAKSVPFILFFAYQMMFAIITPALMTGAFAGRFKFPAYLKFIILWSLLVYIPVAHWVWGNGFMASMGVVDFAGGLVVHTTAGVSALTVAMYVGKRRSTKEGKREEPANLPLVAVGAGLLWFGWFGFNSGGAYAANELAAYAFTNTTLAGSTAMLVWMFWDWREHGKPSFSGVLVGAVAGLATITPAAGYVEPSSALLIGAIGATACYFAKYVQQKLDIDDALEVWRAHGVGGITGSLLIGLFASDAIDKVDAGISQFFVQLFAVIFIVLYSWLLTKWILKLVDANGGLKISDDEQDQGLDFAEFGEEAYHHEDNAKDQVMDDESKSDKAD</sequence>